<evidence type="ECO:0000313" key="2">
    <source>
        <dbReference type="Proteomes" id="UP000295247"/>
    </source>
</evidence>
<proteinExistence type="predicted"/>
<dbReference type="CDD" id="cd04645">
    <property type="entry name" value="LbH_gamma_CA_like"/>
    <property type="match status" value="1"/>
</dbReference>
<name>A0A4R4AEA6_MARGR</name>
<dbReference type="InterPro" id="IPR050484">
    <property type="entry name" value="Transf_Hexapept/Carb_Anhydrase"/>
</dbReference>
<dbReference type="InterPro" id="IPR011004">
    <property type="entry name" value="Trimer_LpxA-like_sf"/>
</dbReference>
<dbReference type="AlphaFoldDB" id="A0A4R4AEA6"/>
<sequence>MCPIRVFEGRRAEIDPGAWVDPSAVLIGAVRLAAAASVWPGCVVRGDVERIEIGAASNIQDGCVLHVSHDGPFRPGGAPLLIGERVTVGHQALLHGCEIRERCLIGSGARVLDGALIHPYTLLGAGALVTPGQELAGGQLWLGAPARPVRPLSERERAQIDYSAEHYVALAARHRAALAEVDG</sequence>
<evidence type="ECO:0000313" key="1">
    <source>
        <dbReference type="EMBL" id="TCW37049.1"/>
    </source>
</evidence>
<dbReference type="Gene3D" id="2.160.10.10">
    <property type="entry name" value="Hexapeptide repeat proteins"/>
    <property type="match status" value="1"/>
</dbReference>
<dbReference type="RefSeq" id="WP_200189335.1">
    <property type="nucleotide sequence ID" value="NZ_NRRH01000026.1"/>
</dbReference>
<dbReference type="InterPro" id="IPR047324">
    <property type="entry name" value="LbH_gamma_CA-like"/>
</dbReference>
<organism evidence="1 2">
    <name type="scientific">Marichromatium gracile</name>
    <name type="common">Chromatium gracile</name>
    <dbReference type="NCBI Taxonomy" id="1048"/>
    <lineage>
        <taxon>Bacteria</taxon>
        <taxon>Pseudomonadati</taxon>
        <taxon>Pseudomonadota</taxon>
        <taxon>Gammaproteobacteria</taxon>
        <taxon>Chromatiales</taxon>
        <taxon>Chromatiaceae</taxon>
        <taxon>Marichromatium</taxon>
    </lineage>
</organism>
<dbReference type="EMBL" id="SMDC01000003">
    <property type="protein sequence ID" value="TCW37049.1"/>
    <property type="molecule type" value="Genomic_DNA"/>
</dbReference>
<dbReference type="Proteomes" id="UP000295247">
    <property type="component" value="Unassembled WGS sequence"/>
</dbReference>
<dbReference type="SUPFAM" id="SSF51161">
    <property type="entry name" value="Trimeric LpxA-like enzymes"/>
    <property type="match status" value="1"/>
</dbReference>
<reference evidence="1 2" key="1">
    <citation type="submission" date="2019-03" db="EMBL/GenBank/DDBJ databases">
        <title>Genomic Encyclopedia of Type Strains, Phase IV (KMG-IV): sequencing the most valuable type-strain genomes for metagenomic binning, comparative biology and taxonomic classification.</title>
        <authorList>
            <person name="Goeker M."/>
        </authorList>
    </citation>
    <scope>NUCLEOTIDE SEQUENCE [LARGE SCALE GENOMIC DNA]</scope>
    <source>
        <strain evidence="1 2">DSM 203</strain>
    </source>
</reference>
<gene>
    <name evidence="1" type="ORF">EDC29_103246</name>
</gene>
<protein>
    <submittedName>
        <fullName evidence="1">Carbonic anhydrase/acetyltransferase-like protein (Isoleucine patch superfamily)</fullName>
    </submittedName>
</protein>
<dbReference type="PANTHER" id="PTHR13061">
    <property type="entry name" value="DYNACTIN SUBUNIT P25"/>
    <property type="match status" value="1"/>
</dbReference>
<keyword evidence="1" id="KW-0808">Transferase</keyword>
<comment type="caution">
    <text evidence="1">The sequence shown here is derived from an EMBL/GenBank/DDBJ whole genome shotgun (WGS) entry which is preliminary data.</text>
</comment>
<dbReference type="GO" id="GO:0016740">
    <property type="term" value="F:transferase activity"/>
    <property type="evidence" value="ECO:0007669"/>
    <property type="project" value="UniProtKB-KW"/>
</dbReference>
<dbReference type="PANTHER" id="PTHR13061:SF56">
    <property type="entry name" value="PROTEIN YRDA"/>
    <property type="match status" value="1"/>
</dbReference>
<accession>A0A4R4AEA6</accession>